<feature type="non-terminal residue" evidence="1">
    <location>
        <position position="1"/>
    </location>
</feature>
<proteinExistence type="predicted"/>
<evidence type="ECO:0000313" key="2">
    <source>
        <dbReference type="Proteomes" id="UP000236333"/>
    </source>
</evidence>
<dbReference type="Pfam" id="PF23556">
    <property type="entry name" value="TPR_Vps41"/>
    <property type="match status" value="1"/>
</dbReference>
<dbReference type="Proteomes" id="UP000236333">
    <property type="component" value="Unassembled WGS sequence"/>
</dbReference>
<dbReference type="PANTHER" id="PTHR12616:SF1">
    <property type="entry name" value="VACUOLAR PROTEIN SORTING-ASSOCIATED PROTEIN 41 HOMOLOG"/>
    <property type="match status" value="1"/>
</dbReference>
<organism evidence="1 2">
    <name type="scientific">Tetrabaena socialis</name>
    <dbReference type="NCBI Taxonomy" id="47790"/>
    <lineage>
        <taxon>Eukaryota</taxon>
        <taxon>Viridiplantae</taxon>
        <taxon>Chlorophyta</taxon>
        <taxon>core chlorophytes</taxon>
        <taxon>Chlorophyceae</taxon>
        <taxon>CS clade</taxon>
        <taxon>Chlamydomonadales</taxon>
        <taxon>Tetrabaenaceae</taxon>
        <taxon>Tetrabaena</taxon>
    </lineage>
</organism>
<reference evidence="1 2" key="1">
    <citation type="journal article" date="2017" name="Mol. Biol. Evol.">
        <title>The 4-celled Tetrabaena socialis nuclear genome reveals the essential components for genetic control of cell number at the origin of multicellularity in the volvocine lineage.</title>
        <authorList>
            <person name="Featherston J."/>
            <person name="Arakaki Y."/>
            <person name="Hanschen E.R."/>
            <person name="Ferris P.J."/>
            <person name="Michod R.E."/>
            <person name="Olson B.J.S.C."/>
            <person name="Nozaki H."/>
            <person name="Durand P.M."/>
        </authorList>
    </citation>
    <scope>NUCLEOTIDE SEQUENCE [LARGE SCALE GENOMIC DNA]</scope>
    <source>
        <strain evidence="1 2">NIES-571</strain>
    </source>
</reference>
<dbReference type="GO" id="GO:0009267">
    <property type="term" value="P:cellular response to starvation"/>
    <property type="evidence" value="ECO:0007669"/>
    <property type="project" value="TreeGrafter"/>
</dbReference>
<comment type="caution">
    <text evidence="1">The sequence shown here is derived from an EMBL/GenBank/DDBJ whole genome shotgun (WGS) entry which is preliminary data.</text>
</comment>
<dbReference type="AlphaFoldDB" id="A0A2J7ZRS6"/>
<dbReference type="InterPro" id="IPR045111">
    <property type="entry name" value="Vps41/Vps8"/>
</dbReference>
<keyword evidence="2" id="KW-1185">Reference proteome</keyword>
<dbReference type="GO" id="GO:0034058">
    <property type="term" value="P:endosomal vesicle fusion"/>
    <property type="evidence" value="ECO:0007669"/>
    <property type="project" value="TreeGrafter"/>
</dbReference>
<dbReference type="GO" id="GO:0016236">
    <property type="term" value="P:macroautophagy"/>
    <property type="evidence" value="ECO:0007669"/>
    <property type="project" value="TreeGrafter"/>
</dbReference>
<gene>
    <name evidence="1" type="ORF">TSOC_011004</name>
</gene>
<dbReference type="GO" id="GO:0006623">
    <property type="term" value="P:protein targeting to vacuole"/>
    <property type="evidence" value="ECO:0007669"/>
    <property type="project" value="InterPro"/>
</dbReference>
<dbReference type="GO" id="GO:0030897">
    <property type="term" value="C:HOPS complex"/>
    <property type="evidence" value="ECO:0007669"/>
    <property type="project" value="TreeGrafter"/>
</dbReference>
<dbReference type="OrthoDB" id="244107at2759"/>
<accession>A0A2J7ZRS6</accession>
<protein>
    <submittedName>
        <fullName evidence="1">Vacuolar protein sorting-associated protein 41</fullName>
    </submittedName>
</protein>
<sequence>AIDFVVGQRDDELWGRLIDWALGSPDTTGALLDCIGGYVDPLLLVRRIPRGMRVERLRDRLRAIIADYRTQTSLREGCNAILRSDCRHLLAKLYDGTRRVLPYVYVNRPGGGGEAGQWSRWGAALGRSGGG</sequence>
<dbReference type="PANTHER" id="PTHR12616">
    <property type="entry name" value="VACUOLAR PROTEIN SORTING VPS41"/>
    <property type="match status" value="1"/>
</dbReference>
<dbReference type="EMBL" id="PGGS01000567">
    <property type="protein sequence ID" value="PNH02973.1"/>
    <property type="molecule type" value="Genomic_DNA"/>
</dbReference>
<name>A0A2J7ZRS6_9CHLO</name>
<dbReference type="GO" id="GO:0005770">
    <property type="term" value="C:late endosome"/>
    <property type="evidence" value="ECO:0007669"/>
    <property type="project" value="TreeGrafter"/>
</dbReference>
<evidence type="ECO:0000313" key="1">
    <source>
        <dbReference type="EMBL" id="PNH02973.1"/>
    </source>
</evidence>